<keyword evidence="1" id="KW-0472">Membrane</keyword>
<dbReference type="SUPFAM" id="SSF53335">
    <property type="entry name" value="S-adenosyl-L-methionine-dependent methyltransferases"/>
    <property type="match status" value="1"/>
</dbReference>
<accession>A0A507R1R8</accession>
<keyword evidence="1" id="KW-0812">Transmembrane</keyword>
<protein>
    <recommendedName>
        <fullName evidence="4">S-adenosyl-L-methionine-dependent methyltransferase</fullName>
    </recommendedName>
</protein>
<gene>
    <name evidence="2" type="ORF">MPDQ_002749</name>
</gene>
<evidence type="ECO:0000313" key="2">
    <source>
        <dbReference type="EMBL" id="TQB75456.1"/>
    </source>
</evidence>
<evidence type="ECO:0000313" key="3">
    <source>
        <dbReference type="Proteomes" id="UP000319663"/>
    </source>
</evidence>
<organism evidence="2 3">
    <name type="scientific">Monascus purpureus</name>
    <name type="common">Red mold</name>
    <name type="synonym">Monascus anka</name>
    <dbReference type="NCBI Taxonomy" id="5098"/>
    <lineage>
        <taxon>Eukaryota</taxon>
        <taxon>Fungi</taxon>
        <taxon>Dikarya</taxon>
        <taxon>Ascomycota</taxon>
        <taxon>Pezizomycotina</taxon>
        <taxon>Eurotiomycetes</taxon>
        <taxon>Eurotiomycetidae</taxon>
        <taxon>Eurotiales</taxon>
        <taxon>Aspergillaceae</taxon>
        <taxon>Monascus</taxon>
    </lineage>
</organism>
<name>A0A507R1R8_MONPU</name>
<sequence>MWHWHWVVDFFSTAQHGDFLAGWVCAVISIGLAKFIFRVLFSRLFSSARHNDGNDDKLYGLDHAILNLDPPETMWMNMGYWDHARTFPDACVALLRKVLEAADLLDEDGYPVQREDRQSLRLVDVGFGCGDQTLYLTQQLSKPDIHDAPPRPLFDSYIGITLNPHQAEFARQRLQAEPSIEQTTGTRTPDIRIFCADAGNPASWNDDLHRALSSAQRGKKDPKDTGAWLLALDTLYHFKPSRRPLFSYAYENRISIMAFDLLLSDSASLYGRMVLRLVCLVASIPSSNFMTPSEYKKLLTQSGYAVERIAMEDISERVFPGLAGYMQSKEKELGRFGMTLGKYRVPAKIFAWWARSGIVRGMLVVAKR</sequence>
<reference evidence="2 3" key="1">
    <citation type="submission" date="2019-06" db="EMBL/GenBank/DDBJ databases">
        <title>Wine fermentation using esterase from Monascus purpureus.</title>
        <authorList>
            <person name="Geng C."/>
            <person name="Zhang Y."/>
        </authorList>
    </citation>
    <scope>NUCLEOTIDE SEQUENCE [LARGE SCALE GENOMIC DNA]</scope>
    <source>
        <strain evidence="2">HQ1</strain>
    </source>
</reference>
<dbReference type="AlphaFoldDB" id="A0A507R1R8"/>
<dbReference type="InterPro" id="IPR029063">
    <property type="entry name" value="SAM-dependent_MTases_sf"/>
</dbReference>
<comment type="caution">
    <text evidence="2">The sequence shown here is derived from an EMBL/GenBank/DDBJ whole genome shotgun (WGS) entry which is preliminary data.</text>
</comment>
<dbReference type="STRING" id="5098.A0A507R1R8"/>
<dbReference type="Gene3D" id="3.40.50.150">
    <property type="entry name" value="Vaccinia Virus protein VP39"/>
    <property type="match status" value="1"/>
</dbReference>
<evidence type="ECO:0008006" key="4">
    <source>
        <dbReference type="Google" id="ProtNLM"/>
    </source>
</evidence>
<dbReference type="EMBL" id="VIFY01000019">
    <property type="protein sequence ID" value="TQB75456.1"/>
    <property type="molecule type" value="Genomic_DNA"/>
</dbReference>
<dbReference type="Proteomes" id="UP000319663">
    <property type="component" value="Unassembled WGS sequence"/>
</dbReference>
<keyword evidence="3" id="KW-1185">Reference proteome</keyword>
<proteinExistence type="predicted"/>
<evidence type="ECO:0000256" key="1">
    <source>
        <dbReference type="SAM" id="Phobius"/>
    </source>
</evidence>
<keyword evidence="1" id="KW-1133">Transmembrane helix</keyword>
<feature type="transmembrane region" description="Helical" evidence="1">
    <location>
        <begin position="20"/>
        <end position="41"/>
    </location>
</feature>